<organism evidence="1 2">
    <name type="scientific">Duganella sacchari</name>
    <dbReference type="NCBI Taxonomy" id="551987"/>
    <lineage>
        <taxon>Bacteria</taxon>
        <taxon>Pseudomonadati</taxon>
        <taxon>Pseudomonadota</taxon>
        <taxon>Betaproteobacteria</taxon>
        <taxon>Burkholderiales</taxon>
        <taxon>Oxalobacteraceae</taxon>
        <taxon>Telluria group</taxon>
        <taxon>Duganella</taxon>
    </lineage>
</organism>
<gene>
    <name evidence="1" type="ORF">SAMN05192549_10179</name>
</gene>
<sequence length="215" mass="22544">MKKIIAMSALLLAGCGNNPPVPDWQMNAQNGIERATAAYMEGNARVEAAERQRAHSALASTGKVDLMIRAELIQCAARVASLVFEDCAGYQKLAQDASPADRAYAAYLAGQATVADAALLPAQHQAVAAAASDQAAASAVQAIADPLSRLVASGVLLRTSRASPQVLSNAVDTASAQGWRRPLLAWLGVQAMRAEQAGDTAEAQRIKRRIALITR</sequence>
<dbReference type="RefSeq" id="WP_084559927.1">
    <property type="nucleotide sequence ID" value="NZ_FRCX01000001.1"/>
</dbReference>
<dbReference type="AlphaFoldDB" id="A0A1M7H6U3"/>
<dbReference type="STRING" id="551987.SAMN05192549_10179"/>
<proteinExistence type="predicted"/>
<dbReference type="EMBL" id="FRCX01000001">
    <property type="protein sequence ID" value="SHM24342.1"/>
    <property type="molecule type" value="Genomic_DNA"/>
</dbReference>
<name>A0A1M7H6U3_9BURK</name>
<reference evidence="2" key="1">
    <citation type="submission" date="2016-11" db="EMBL/GenBank/DDBJ databases">
        <authorList>
            <person name="Varghese N."/>
            <person name="Submissions S."/>
        </authorList>
    </citation>
    <scope>NUCLEOTIDE SEQUENCE [LARGE SCALE GENOMIC DNA]</scope>
    <source>
        <strain evidence="2">Sac-22</strain>
    </source>
</reference>
<evidence type="ECO:0000313" key="1">
    <source>
        <dbReference type="EMBL" id="SHM24342.1"/>
    </source>
</evidence>
<protein>
    <recommendedName>
        <fullName evidence="3">Lipoprotein</fullName>
    </recommendedName>
</protein>
<accession>A0A1M7H6U3</accession>
<dbReference type="Proteomes" id="UP000184339">
    <property type="component" value="Unassembled WGS sequence"/>
</dbReference>
<dbReference type="PROSITE" id="PS51257">
    <property type="entry name" value="PROKAR_LIPOPROTEIN"/>
    <property type="match status" value="1"/>
</dbReference>
<dbReference type="OrthoDB" id="8562564at2"/>
<keyword evidence="2" id="KW-1185">Reference proteome</keyword>
<evidence type="ECO:0008006" key="3">
    <source>
        <dbReference type="Google" id="ProtNLM"/>
    </source>
</evidence>
<evidence type="ECO:0000313" key="2">
    <source>
        <dbReference type="Proteomes" id="UP000184339"/>
    </source>
</evidence>